<dbReference type="Pfam" id="PF00563">
    <property type="entry name" value="EAL"/>
    <property type="match status" value="1"/>
</dbReference>
<dbReference type="InterPro" id="IPR052155">
    <property type="entry name" value="Biofilm_reg_signaling"/>
</dbReference>
<dbReference type="InterPro" id="IPR043128">
    <property type="entry name" value="Rev_trsase/Diguanyl_cyclase"/>
</dbReference>
<feature type="transmembrane region" description="Helical" evidence="1">
    <location>
        <begin position="215"/>
        <end position="233"/>
    </location>
</feature>
<protein>
    <submittedName>
        <fullName evidence="4">Diguanylate cyclase (GGDEF) domain-containing protein</fullName>
    </submittedName>
</protein>
<dbReference type="InterPro" id="IPR035919">
    <property type="entry name" value="EAL_sf"/>
</dbReference>
<dbReference type="Pfam" id="PF00990">
    <property type="entry name" value="GGDEF"/>
    <property type="match status" value="1"/>
</dbReference>
<dbReference type="PANTHER" id="PTHR44757:SF2">
    <property type="entry name" value="BIOFILM ARCHITECTURE MAINTENANCE PROTEIN MBAA"/>
    <property type="match status" value="1"/>
</dbReference>
<organism evidence="4 5">
    <name type="scientific">Paractinoplanes atraurantiacus</name>
    <dbReference type="NCBI Taxonomy" id="1036182"/>
    <lineage>
        <taxon>Bacteria</taxon>
        <taxon>Bacillati</taxon>
        <taxon>Actinomycetota</taxon>
        <taxon>Actinomycetes</taxon>
        <taxon>Micromonosporales</taxon>
        <taxon>Micromonosporaceae</taxon>
        <taxon>Paractinoplanes</taxon>
    </lineage>
</organism>
<sequence length="763" mass="82241">MTEKWRLFGVAGLAATAAYTANLGSVVNALCLLTIGAGTIWACFTGPRRFGAEPRVAWRLMAFAATSFLLGVLIRPAVNDLAQPLPLLADAATIPGYVMLAAFLIILLRWRVSIDRHAVLDGLIFCLAGGLAAALLLAAPAAEIQDRDEIQNVLAAFYPLFDVLLLLLVVNLTFTARQWPPSLFTLLGTMTMLFVGDTAYAIIGTTGETYASPLLDVPFLIAYALLGVTALHPSMVQLSRPARPPVQAWSVRRVAVLAPASITPFVLLVVITDPTRAERVTIALAGVLSTTLLLVRAVFAVRAQVVAQLHTEHQALHDALTGLPNRLMLSEEIERLLGRATPGGLNRVWVFVLDLDGFKYVNESWGHDTGDQLVIELSRRLRAAAPAAVPVAALGGDEFALAYLGEREGALRLSDEISRCFAQPFSIRGIDVTITASIGVASAAPVEYGRYPQVTEALMRDADTAMYRAKSEGPGHTTIFDAAMHEEVRERIEIEVALRRALEVGQLHVAYQPLVRVKNGVPVGAEALTRWVHPERGAISPAVFIPIAEDAGLIGTLGDWVRREALRQLGQWRRDGTVGDDFYLSINVSARQLTDPELPLIISAELLETGVPARCVALEMTESVLVDPDSTSGRVLFELRELGVQLLIDDFGTGFSSLSYLRRFPVTGVKLDRSFITGLGQSTEDDEIVRAVTAMSYALGLTVIAEGVETRLQRDVLDAIGVTRGQGWLWGPAVPAAEFAAHWHVSGAASLHSSLDSPKTSGG</sequence>
<evidence type="ECO:0000313" key="4">
    <source>
        <dbReference type="EMBL" id="SNY73669.1"/>
    </source>
</evidence>
<keyword evidence="5" id="KW-1185">Reference proteome</keyword>
<dbReference type="SUPFAM" id="SSF55073">
    <property type="entry name" value="Nucleotide cyclase"/>
    <property type="match status" value="1"/>
</dbReference>
<keyword evidence="1" id="KW-0472">Membrane</keyword>
<dbReference type="EMBL" id="OBDY01000048">
    <property type="protein sequence ID" value="SNY73669.1"/>
    <property type="molecule type" value="Genomic_DNA"/>
</dbReference>
<evidence type="ECO:0000313" key="5">
    <source>
        <dbReference type="Proteomes" id="UP000219612"/>
    </source>
</evidence>
<evidence type="ECO:0000259" key="3">
    <source>
        <dbReference type="PROSITE" id="PS50887"/>
    </source>
</evidence>
<evidence type="ECO:0000259" key="2">
    <source>
        <dbReference type="PROSITE" id="PS50883"/>
    </source>
</evidence>
<reference evidence="4 5" key="1">
    <citation type="submission" date="2017-09" db="EMBL/GenBank/DDBJ databases">
        <authorList>
            <person name="Ehlers B."/>
            <person name="Leendertz F.H."/>
        </authorList>
    </citation>
    <scope>NUCLEOTIDE SEQUENCE [LARGE SCALE GENOMIC DNA]</scope>
    <source>
        <strain evidence="4 5">CGMCC 4.6857</strain>
    </source>
</reference>
<feature type="transmembrane region" description="Helical" evidence="1">
    <location>
        <begin position="122"/>
        <end position="142"/>
    </location>
</feature>
<dbReference type="SUPFAM" id="SSF141868">
    <property type="entry name" value="EAL domain-like"/>
    <property type="match status" value="1"/>
</dbReference>
<gene>
    <name evidence="4" type="ORF">SAMN05421748_14821</name>
</gene>
<dbReference type="RefSeq" id="WP_097329028.1">
    <property type="nucleotide sequence ID" value="NZ_OBDY01000048.1"/>
</dbReference>
<dbReference type="AlphaFoldDB" id="A0A285KLZ2"/>
<proteinExistence type="predicted"/>
<dbReference type="Gene3D" id="3.20.20.450">
    <property type="entry name" value="EAL domain"/>
    <property type="match status" value="1"/>
</dbReference>
<evidence type="ECO:0000256" key="1">
    <source>
        <dbReference type="SAM" id="Phobius"/>
    </source>
</evidence>
<feature type="transmembrane region" description="Helical" evidence="1">
    <location>
        <begin position="183"/>
        <end position="203"/>
    </location>
</feature>
<feature type="transmembrane region" description="Helical" evidence="1">
    <location>
        <begin position="154"/>
        <end position="176"/>
    </location>
</feature>
<dbReference type="SMART" id="SM00052">
    <property type="entry name" value="EAL"/>
    <property type="match status" value="1"/>
</dbReference>
<keyword evidence="1" id="KW-1133">Transmembrane helix</keyword>
<dbReference type="InterPro" id="IPR001633">
    <property type="entry name" value="EAL_dom"/>
</dbReference>
<feature type="transmembrane region" description="Helical" evidence="1">
    <location>
        <begin position="94"/>
        <end position="110"/>
    </location>
</feature>
<dbReference type="Gene3D" id="3.30.70.270">
    <property type="match status" value="1"/>
</dbReference>
<dbReference type="CDD" id="cd01949">
    <property type="entry name" value="GGDEF"/>
    <property type="match status" value="1"/>
</dbReference>
<dbReference type="Proteomes" id="UP000219612">
    <property type="component" value="Unassembled WGS sequence"/>
</dbReference>
<feature type="transmembrane region" description="Helical" evidence="1">
    <location>
        <begin position="280"/>
        <end position="299"/>
    </location>
</feature>
<feature type="domain" description="GGDEF" evidence="3">
    <location>
        <begin position="346"/>
        <end position="482"/>
    </location>
</feature>
<accession>A0A285KLZ2</accession>
<dbReference type="InterPro" id="IPR000160">
    <property type="entry name" value="GGDEF_dom"/>
</dbReference>
<dbReference type="InterPro" id="IPR029787">
    <property type="entry name" value="Nucleotide_cyclase"/>
</dbReference>
<dbReference type="PROSITE" id="PS50887">
    <property type="entry name" value="GGDEF"/>
    <property type="match status" value="1"/>
</dbReference>
<feature type="transmembrane region" description="Helical" evidence="1">
    <location>
        <begin position="254"/>
        <end position="274"/>
    </location>
</feature>
<dbReference type="SMART" id="SM00267">
    <property type="entry name" value="GGDEF"/>
    <property type="match status" value="1"/>
</dbReference>
<dbReference type="PANTHER" id="PTHR44757">
    <property type="entry name" value="DIGUANYLATE CYCLASE DGCP"/>
    <property type="match status" value="1"/>
</dbReference>
<feature type="domain" description="EAL" evidence="2">
    <location>
        <begin position="491"/>
        <end position="747"/>
    </location>
</feature>
<dbReference type="PROSITE" id="PS50883">
    <property type="entry name" value="EAL"/>
    <property type="match status" value="1"/>
</dbReference>
<feature type="transmembrane region" description="Helical" evidence="1">
    <location>
        <begin position="27"/>
        <end position="44"/>
    </location>
</feature>
<feature type="transmembrane region" description="Helical" evidence="1">
    <location>
        <begin position="56"/>
        <end position="74"/>
    </location>
</feature>
<name>A0A285KLZ2_9ACTN</name>
<dbReference type="NCBIfam" id="TIGR00254">
    <property type="entry name" value="GGDEF"/>
    <property type="match status" value="1"/>
</dbReference>
<dbReference type="CDD" id="cd01948">
    <property type="entry name" value="EAL"/>
    <property type="match status" value="1"/>
</dbReference>
<dbReference type="OrthoDB" id="3274397at2"/>
<keyword evidence="1" id="KW-0812">Transmembrane</keyword>